<dbReference type="Proteomes" id="UP000626092">
    <property type="component" value="Unassembled WGS sequence"/>
</dbReference>
<dbReference type="AlphaFoldDB" id="A0A834HFR1"/>
<sequence>MMTNNKGENFRRSRLSCGRPIPRRGQVKVAIVLGLAHSFASLFSFKMADGRREMIGGGANSMGSRRSTSGRLIPRRGLVKAAIVVGVANSLASLFSSKNMTSSQIPDTERVYRSQHNPPPNTTHSPQPPPYNPTEMADGRREMIGSRANSMGSQRSNSGRLIPRRGQVKAAIVVGVANSLASLFSSRNMGSSQFTR</sequence>
<name>A0A834HFR1_RHOSS</name>
<feature type="region of interest" description="Disordered" evidence="1">
    <location>
        <begin position="99"/>
        <end position="137"/>
    </location>
</feature>
<evidence type="ECO:0000313" key="3">
    <source>
        <dbReference type="Proteomes" id="UP000626092"/>
    </source>
</evidence>
<gene>
    <name evidence="2" type="ORF">RHSIM_Rhsim02G0120600</name>
</gene>
<feature type="compositionally biased region" description="Pro residues" evidence="1">
    <location>
        <begin position="117"/>
        <end position="132"/>
    </location>
</feature>
<proteinExistence type="predicted"/>
<comment type="caution">
    <text evidence="2">The sequence shown here is derived from an EMBL/GenBank/DDBJ whole genome shotgun (WGS) entry which is preliminary data.</text>
</comment>
<reference evidence="2" key="1">
    <citation type="submission" date="2019-11" db="EMBL/GenBank/DDBJ databases">
        <authorList>
            <person name="Liu Y."/>
            <person name="Hou J."/>
            <person name="Li T.-Q."/>
            <person name="Guan C.-H."/>
            <person name="Wu X."/>
            <person name="Wu H.-Z."/>
            <person name="Ling F."/>
            <person name="Zhang R."/>
            <person name="Shi X.-G."/>
            <person name="Ren J.-P."/>
            <person name="Chen E.-F."/>
            <person name="Sun J.-M."/>
        </authorList>
    </citation>
    <scope>NUCLEOTIDE SEQUENCE</scope>
    <source>
        <strain evidence="2">Adult_tree_wgs_1</strain>
        <tissue evidence="2">Leaves</tissue>
    </source>
</reference>
<protein>
    <submittedName>
        <fullName evidence="2">Uncharacterized protein</fullName>
    </submittedName>
</protein>
<dbReference type="EMBL" id="WJXA01000002">
    <property type="protein sequence ID" value="KAF7150279.1"/>
    <property type="molecule type" value="Genomic_DNA"/>
</dbReference>
<organism evidence="2 3">
    <name type="scientific">Rhododendron simsii</name>
    <name type="common">Sims's rhododendron</name>
    <dbReference type="NCBI Taxonomy" id="118357"/>
    <lineage>
        <taxon>Eukaryota</taxon>
        <taxon>Viridiplantae</taxon>
        <taxon>Streptophyta</taxon>
        <taxon>Embryophyta</taxon>
        <taxon>Tracheophyta</taxon>
        <taxon>Spermatophyta</taxon>
        <taxon>Magnoliopsida</taxon>
        <taxon>eudicotyledons</taxon>
        <taxon>Gunneridae</taxon>
        <taxon>Pentapetalae</taxon>
        <taxon>asterids</taxon>
        <taxon>Ericales</taxon>
        <taxon>Ericaceae</taxon>
        <taxon>Ericoideae</taxon>
        <taxon>Rhodoreae</taxon>
        <taxon>Rhododendron</taxon>
    </lineage>
</organism>
<evidence type="ECO:0000313" key="2">
    <source>
        <dbReference type="EMBL" id="KAF7150279.1"/>
    </source>
</evidence>
<dbReference type="PANTHER" id="PTHR36615:SF7">
    <property type="entry name" value="PROTEIN, PUTATIVE-RELATED"/>
    <property type="match status" value="1"/>
</dbReference>
<keyword evidence="3" id="KW-1185">Reference proteome</keyword>
<accession>A0A834HFR1</accession>
<dbReference type="PANTHER" id="PTHR36615">
    <property type="entry name" value="PROTEIN, PUTATIVE-RELATED"/>
    <property type="match status" value="1"/>
</dbReference>
<evidence type="ECO:0000256" key="1">
    <source>
        <dbReference type="SAM" id="MobiDB-lite"/>
    </source>
</evidence>
<dbReference type="OrthoDB" id="1933849at2759"/>